<dbReference type="Proteomes" id="UP001589575">
    <property type="component" value="Unassembled WGS sequence"/>
</dbReference>
<reference evidence="2 3" key="1">
    <citation type="submission" date="2024-09" db="EMBL/GenBank/DDBJ databases">
        <authorList>
            <person name="Sun Q."/>
            <person name="Mori K."/>
        </authorList>
    </citation>
    <scope>NUCLEOTIDE SEQUENCE [LARGE SCALE GENOMIC DNA]</scope>
    <source>
        <strain evidence="2 3">CCM 7609</strain>
    </source>
</reference>
<dbReference type="EMBL" id="JBHMFI010000001">
    <property type="protein sequence ID" value="MFB9071449.1"/>
    <property type="molecule type" value="Genomic_DNA"/>
</dbReference>
<evidence type="ECO:0000256" key="1">
    <source>
        <dbReference type="SAM" id="MobiDB-lite"/>
    </source>
</evidence>
<proteinExistence type="predicted"/>
<organism evidence="2 3">
    <name type="scientific">Citricoccus parietis</name>
    <dbReference type="NCBI Taxonomy" id="592307"/>
    <lineage>
        <taxon>Bacteria</taxon>
        <taxon>Bacillati</taxon>
        <taxon>Actinomycetota</taxon>
        <taxon>Actinomycetes</taxon>
        <taxon>Micrococcales</taxon>
        <taxon>Micrococcaceae</taxon>
        <taxon>Citricoccus</taxon>
    </lineage>
</organism>
<gene>
    <name evidence="2" type="ORF">ACFFX0_09655</name>
</gene>
<feature type="region of interest" description="Disordered" evidence="1">
    <location>
        <begin position="76"/>
        <end position="96"/>
    </location>
</feature>
<sequence length="96" mass="10527">MARWLSRADRTRVQAAAVSCSMDRASPIQSSALSVSQSCANWSAMSTRTPPMRRLTESTWRAACWSRRGGMMSRLTAMPTATPTPTSIMRSTNRGS</sequence>
<comment type="caution">
    <text evidence="2">The sequence shown here is derived from an EMBL/GenBank/DDBJ whole genome shotgun (WGS) entry which is preliminary data.</text>
</comment>
<keyword evidence="3" id="KW-1185">Reference proteome</keyword>
<feature type="compositionally biased region" description="Low complexity" evidence="1">
    <location>
        <begin position="76"/>
        <end position="86"/>
    </location>
</feature>
<feature type="compositionally biased region" description="Polar residues" evidence="1">
    <location>
        <begin position="87"/>
        <end position="96"/>
    </location>
</feature>
<evidence type="ECO:0000313" key="2">
    <source>
        <dbReference type="EMBL" id="MFB9071449.1"/>
    </source>
</evidence>
<protein>
    <submittedName>
        <fullName evidence="2">Uncharacterized protein</fullName>
    </submittedName>
</protein>
<accession>A0ABV5FYG2</accession>
<name>A0ABV5FYG2_9MICC</name>
<evidence type="ECO:0000313" key="3">
    <source>
        <dbReference type="Proteomes" id="UP001589575"/>
    </source>
</evidence>